<feature type="domain" description="Cytochrome c" evidence="4">
    <location>
        <begin position="144"/>
        <end position="245"/>
    </location>
</feature>
<keyword evidence="3" id="KW-0408">Iron</keyword>
<feature type="domain" description="Cytochrome c" evidence="4">
    <location>
        <begin position="29"/>
        <end position="124"/>
    </location>
</feature>
<keyword evidence="2" id="KW-0479">Metal-binding</keyword>
<feature type="non-terminal residue" evidence="5">
    <location>
        <position position="373"/>
    </location>
</feature>
<dbReference type="PROSITE" id="PS51007">
    <property type="entry name" value="CYTC"/>
    <property type="match status" value="2"/>
</dbReference>
<name>A0A382KGM7_9ZZZZ</name>
<dbReference type="SUPFAM" id="SSF46626">
    <property type="entry name" value="Cytochrome c"/>
    <property type="match status" value="2"/>
</dbReference>
<protein>
    <recommendedName>
        <fullName evidence="4">Cytochrome c domain-containing protein</fullName>
    </recommendedName>
</protein>
<keyword evidence="1" id="KW-0349">Heme</keyword>
<dbReference type="Gene3D" id="1.10.760.10">
    <property type="entry name" value="Cytochrome c-like domain"/>
    <property type="match status" value="2"/>
</dbReference>
<dbReference type="EMBL" id="UINC01080534">
    <property type="protein sequence ID" value="SVC23558.1"/>
    <property type="molecule type" value="Genomic_DNA"/>
</dbReference>
<feature type="non-terminal residue" evidence="5">
    <location>
        <position position="1"/>
    </location>
</feature>
<dbReference type="Pfam" id="PF13442">
    <property type="entry name" value="Cytochrome_CBB3"/>
    <property type="match status" value="1"/>
</dbReference>
<dbReference type="GO" id="GO:0020037">
    <property type="term" value="F:heme binding"/>
    <property type="evidence" value="ECO:0007669"/>
    <property type="project" value="InterPro"/>
</dbReference>
<dbReference type="Gene3D" id="2.60.40.1190">
    <property type="match status" value="1"/>
</dbReference>
<evidence type="ECO:0000256" key="1">
    <source>
        <dbReference type="ARBA" id="ARBA00022617"/>
    </source>
</evidence>
<dbReference type="InterPro" id="IPR009056">
    <property type="entry name" value="Cyt_c-like_dom"/>
</dbReference>
<dbReference type="AlphaFoldDB" id="A0A382KGM7"/>
<dbReference type="GO" id="GO:0009055">
    <property type="term" value="F:electron transfer activity"/>
    <property type="evidence" value="ECO:0007669"/>
    <property type="project" value="InterPro"/>
</dbReference>
<dbReference type="Pfam" id="PF00034">
    <property type="entry name" value="Cytochrom_C"/>
    <property type="match status" value="1"/>
</dbReference>
<proteinExistence type="predicted"/>
<organism evidence="5">
    <name type="scientific">marine metagenome</name>
    <dbReference type="NCBI Taxonomy" id="408172"/>
    <lineage>
        <taxon>unclassified sequences</taxon>
        <taxon>metagenomes</taxon>
        <taxon>ecological metagenomes</taxon>
    </lineage>
</organism>
<dbReference type="InterPro" id="IPR036909">
    <property type="entry name" value="Cyt_c-like_dom_sf"/>
</dbReference>
<sequence>VKKTSNYSISFLLLLVSIFLTLEAFTLKKDFRSGEVLYNQYCASCHGDNGGGSGDLAYLLYPKPRDFTSGKYKIKSSPPGLPPTDDDIIKTIKQGMPGTAMPAFNFLHNDEIIRLTDEVKKFSSMNNQHVKSLTIPTELPATNEIITLGKDIYNEVGCNMCHGNTGKGDGPSAQKLVDSKGYPIVPKDFTAGNYIGGNTKRDLFLRFATGIDGTPMPSYGNLAEVLGKPKEDENKLTWALVHYVKSLEVKKYDRISNPIENNKIISSKTNNVIDPEEFIYGSTSLWDNAEIYSIPVSRLWQSESANYQTINVRSMYNSKYIAIKMDWEDQTIDERLYRVQDFQDAAAIQFSIDAVKGFHGMGSEDHPTDIWFW</sequence>
<gene>
    <name evidence="5" type="ORF">METZ01_LOCUS276412</name>
</gene>
<evidence type="ECO:0000256" key="2">
    <source>
        <dbReference type="ARBA" id="ARBA00022723"/>
    </source>
</evidence>
<reference evidence="5" key="1">
    <citation type="submission" date="2018-05" db="EMBL/GenBank/DDBJ databases">
        <authorList>
            <person name="Lanie J.A."/>
            <person name="Ng W.-L."/>
            <person name="Kazmierczak K.M."/>
            <person name="Andrzejewski T.M."/>
            <person name="Davidsen T.M."/>
            <person name="Wayne K.J."/>
            <person name="Tettelin H."/>
            <person name="Glass J.I."/>
            <person name="Rusch D."/>
            <person name="Podicherti R."/>
            <person name="Tsui H.-C.T."/>
            <person name="Winkler M.E."/>
        </authorList>
    </citation>
    <scope>NUCLEOTIDE SEQUENCE</scope>
</reference>
<evidence type="ECO:0000259" key="4">
    <source>
        <dbReference type="PROSITE" id="PS51007"/>
    </source>
</evidence>
<accession>A0A382KGM7</accession>
<evidence type="ECO:0000256" key="3">
    <source>
        <dbReference type="ARBA" id="ARBA00023004"/>
    </source>
</evidence>
<evidence type="ECO:0000313" key="5">
    <source>
        <dbReference type="EMBL" id="SVC23558.1"/>
    </source>
</evidence>
<dbReference type="GO" id="GO:0046872">
    <property type="term" value="F:metal ion binding"/>
    <property type="evidence" value="ECO:0007669"/>
    <property type="project" value="UniProtKB-KW"/>
</dbReference>